<dbReference type="Pfam" id="PF06037">
    <property type="entry name" value="DUF922"/>
    <property type="match status" value="1"/>
</dbReference>
<protein>
    <submittedName>
        <fullName evidence="1">Uncharacterized protein</fullName>
    </submittedName>
</protein>
<organism evidence="1 2">
    <name type="scientific">Cecembia calidifontis</name>
    <dbReference type="NCBI Taxonomy" id="1187080"/>
    <lineage>
        <taxon>Bacteria</taxon>
        <taxon>Pseudomonadati</taxon>
        <taxon>Bacteroidota</taxon>
        <taxon>Cytophagia</taxon>
        <taxon>Cytophagales</taxon>
        <taxon>Cyclobacteriaceae</taxon>
        <taxon>Cecembia</taxon>
    </lineage>
</organism>
<proteinExistence type="predicted"/>
<reference evidence="1 2" key="1">
    <citation type="submission" date="2019-02" db="EMBL/GenBank/DDBJ databases">
        <title>Genomic Encyclopedia of Archaeal and Bacterial Type Strains, Phase II (KMG-II): from individual species to whole genera.</title>
        <authorList>
            <person name="Goeker M."/>
        </authorList>
    </citation>
    <scope>NUCLEOTIDE SEQUENCE [LARGE SCALE GENOMIC DNA]</scope>
    <source>
        <strain evidence="1 2">DSM 21411</strain>
    </source>
</reference>
<evidence type="ECO:0000313" key="2">
    <source>
        <dbReference type="Proteomes" id="UP000292209"/>
    </source>
</evidence>
<dbReference type="OrthoDB" id="5431540at2"/>
<dbReference type="Proteomes" id="UP000292209">
    <property type="component" value="Unassembled WGS sequence"/>
</dbReference>
<name>A0A4Q7PDA4_9BACT</name>
<gene>
    <name evidence="1" type="ORF">BC751_3205</name>
</gene>
<evidence type="ECO:0000313" key="1">
    <source>
        <dbReference type="EMBL" id="RZS97590.1"/>
    </source>
</evidence>
<dbReference type="AlphaFoldDB" id="A0A4Q7PDA4"/>
<sequence>MERFAVYEIVKPIISIFFIFSMIHQMACGQHLTVDLIATGKPFEQTAYKITEVIDMRVNKNQIGEVFQINDKKGNVLFKNSLDQSALDFYTKNVKPYQQEVQKIQARIFEFTLTESKASGNNVYNGDIQLIIGFFKLGNFEPVHLVDYSGSVQYRRSANRLEMIESLVNRIFRNGLEYFDTWIKMQVMDNKHLVQGVRLKIIDKPKWSDKDTVYYSTERPLIWDDFRDRPNSRSRFNASIFTSFSIQGKSLVESGTIVQTIEIDVYMLPDQSWVRNPSDYALNHEQRHFDVVRIVADRLVYQLRNLTLDPDWYEATINDAYLNAYREMNRLQEIYDKQTRHGMDTVEQERWNHMLDQALKGNWEEIDRELNIKYPA</sequence>
<dbReference type="RefSeq" id="WP_130276451.1">
    <property type="nucleotide sequence ID" value="NZ_SGXG01000001.1"/>
</dbReference>
<comment type="caution">
    <text evidence="1">The sequence shown here is derived from an EMBL/GenBank/DDBJ whole genome shotgun (WGS) entry which is preliminary data.</text>
</comment>
<dbReference type="InterPro" id="IPR010321">
    <property type="entry name" value="DUF922"/>
</dbReference>
<accession>A0A4Q7PDA4</accession>
<keyword evidence="2" id="KW-1185">Reference proteome</keyword>
<dbReference type="EMBL" id="SGXG01000001">
    <property type="protein sequence ID" value="RZS97590.1"/>
    <property type="molecule type" value="Genomic_DNA"/>
</dbReference>